<name>A0A6A6U5S8_9PEZI</name>
<evidence type="ECO:0000256" key="3">
    <source>
        <dbReference type="ARBA" id="ARBA00022729"/>
    </source>
</evidence>
<keyword evidence="3 9" id="KW-0732">Signal</keyword>
<feature type="transmembrane region" description="Helical" evidence="8">
    <location>
        <begin position="175"/>
        <end position="199"/>
    </location>
</feature>
<evidence type="ECO:0000256" key="9">
    <source>
        <dbReference type="SAM" id="SignalP"/>
    </source>
</evidence>
<keyword evidence="5 8" id="KW-0472">Membrane</keyword>
<dbReference type="GO" id="GO:0005886">
    <property type="term" value="C:plasma membrane"/>
    <property type="evidence" value="ECO:0007669"/>
    <property type="project" value="TreeGrafter"/>
</dbReference>
<gene>
    <name evidence="11" type="ORF">BT63DRAFT_313616</name>
</gene>
<sequence length="273" mass="28523">MFSRTIAIVLASASLLFTTASAGDTTNTAAISSPTAQPTGLRTLKYAGCFSSAQPMINHGPYNFQSSGNCQKICYLLQNTAMALGNGTDCWCGDMLPALSDKVDDDKCNTPCAGYPGENCGASDVWTVYQTSFTLNTVPYFSESVSSASPSITAKPATQSASASAAPVSKGGSNAVGIAVGVIVGLIVLAAIAGAGFMYMRRKQQRDLEEFKKQNDVSSFVGGSSGADSRPSMWAPDGRLDGANDKRNSVGSIADNADYSRRILQVRNPDDGF</sequence>
<organism evidence="11 12">
    <name type="scientific">Microthyrium microscopicum</name>
    <dbReference type="NCBI Taxonomy" id="703497"/>
    <lineage>
        <taxon>Eukaryota</taxon>
        <taxon>Fungi</taxon>
        <taxon>Dikarya</taxon>
        <taxon>Ascomycota</taxon>
        <taxon>Pezizomycotina</taxon>
        <taxon>Dothideomycetes</taxon>
        <taxon>Dothideomycetes incertae sedis</taxon>
        <taxon>Microthyriales</taxon>
        <taxon>Microthyriaceae</taxon>
        <taxon>Microthyrium</taxon>
    </lineage>
</organism>
<dbReference type="Proteomes" id="UP000799302">
    <property type="component" value="Unassembled WGS sequence"/>
</dbReference>
<proteinExistence type="predicted"/>
<dbReference type="InterPro" id="IPR051836">
    <property type="entry name" value="Kremen_rcpt"/>
</dbReference>
<dbReference type="CDD" id="cd12087">
    <property type="entry name" value="TM_EGFR-like"/>
    <property type="match status" value="1"/>
</dbReference>
<evidence type="ECO:0000256" key="8">
    <source>
        <dbReference type="SAM" id="Phobius"/>
    </source>
</evidence>
<feature type="region of interest" description="Disordered" evidence="7">
    <location>
        <begin position="217"/>
        <end position="253"/>
    </location>
</feature>
<evidence type="ECO:0000256" key="2">
    <source>
        <dbReference type="ARBA" id="ARBA00022692"/>
    </source>
</evidence>
<dbReference type="PROSITE" id="PS51212">
    <property type="entry name" value="WSC"/>
    <property type="match status" value="1"/>
</dbReference>
<dbReference type="OrthoDB" id="2019572at2759"/>
<feature type="chain" id="PRO_5025619757" description="WSC domain-containing protein" evidence="9">
    <location>
        <begin position="23"/>
        <end position="273"/>
    </location>
</feature>
<comment type="subcellular location">
    <subcellularLocation>
        <location evidence="1">Membrane</location>
        <topology evidence="1">Single-pass membrane protein</topology>
    </subcellularLocation>
</comment>
<keyword evidence="12" id="KW-1185">Reference proteome</keyword>
<dbReference type="PANTHER" id="PTHR24269:SF16">
    <property type="entry name" value="PROTEIN SLG1"/>
    <property type="match status" value="1"/>
</dbReference>
<feature type="domain" description="WSC" evidence="10">
    <location>
        <begin position="43"/>
        <end position="132"/>
    </location>
</feature>
<keyword evidence="4 8" id="KW-1133">Transmembrane helix</keyword>
<feature type="compositionally biased region" description="Basic and acidic residues" evidence="7">
    <location>
        <begin position="238"/>
        <end position="248"/>
    </location>
</feature>
<keyword evidence="2 8" id="KW-0812">Transmembrane</keyword>
<evidence type="ECO:0000256" key="6">
    <source>
        <dbReference type="ARBA" id="ARBA00023180"/>
    </source>
</evidence>
<dbReference type="EMBL" id="MU004238">
    <property type="protein sequence ID" value="KAF2666643.1"/>
    <property type="molecule type" value="Genomic_DNA"/>
</dbReference>
<protein>
    <recommendedName>
        <fullName evidence="10">WSC domain-containing protein</fullName>
    </recommendedName>
</protein>
<evidence type="ECO:0000256" key="4">
    <source>
        <dbReference type="ARBA" id="ARBA00022989"/>
    </source>
</evidence>
<reference evidence="11" key="1">
    <citation type="journal article" date="2020" name="Stud. Mycol.">
        <title>101 Dothideomycetes genomes: a test case for predicting lifestyles and emergence of pathogens.</title>
        <authorList>
            <person name="Haridas S."/>
            <person name="Albert R."/>
            <person name="Binder M."/>
            <person name="Bloem J."/>
            <person name="Labutti K."/>
            <person name="Salamov A."/>
            <person name="Andreopoulos B."/>
            <person name="Baker S."/>
            <person name="Barry K."/>
            <person name="Bills G."/>
            <person name="Bluhm B."/>
            <person name="Cannon C."/>
            <person name="Castanera R."/>
            <person name="Culley D."/>
            <person name="Daum C."/>
            <person name="Ezra D."/>
            <person name="Gonzalez J."/>
            <person name="Henrissat B."/>
            <person name="Kuo A."/>
            <person name="Liang C."/>
            <person name="Lipzen A."/>
            <person name="Lutzoni F."/>
            <person name="Magnuson J."/>
            <person name="Mondo S."/>
            <person name="Nolan M."/>
            <person name="Ohm R."/>
            <person name="Pangilinan J."/>
            <person name="Park H.-J."/>
            <person name="Ramirez L."/>
            <person name="Alfaro M."/>
            <person name="Sun H."/>
            <person name="Tritt A."/>
            <person name="Yoshinaga Y."/>
            <person name="Zwiers L.-H."/>
            <person name="Turgeon B."/>
            <person name="Goodwin S."/>
            <person name="Spatafora J."/>
            <person name="Crous P."/>
            <person name="Grigoriev I."/>
        </authorList>
    </citation>
    <scope>NUCLEOTIDE SEQUENCE</scope>
    <source>
        <strain evidence="11">CBS 115976</strain>
    </source>
</reference>
<dbReference type="PANTHER" id="PTHR24269">
    <property type="entry name" value="KREMEN PROTEIN"/>
    <property type="match status" value="1"/>
</dbReference>
<dbReference type="Pfam" id="PF01822">
    <property type="entry name" value="WSC"/>
    <property type="match status" value="1"/>
</dbReference>
<feature type="signal peptide" evidence="9">
    <location>
        <begin position="1"/>
        <end position="22"/>
    </location>
</feature>
<dbReference type="InterPro" id="IPR002889">
    <property type="entry name" value="WSC_carb-bd"/>
</dbReference>
<dbReference type="SMART" id="SM00321">
    <property type="entry name" value="WSC"/>
    <property type="match status" value="1"/>
</dbReference>
<evidence type="ECO:0000313" key="12">
    <source>
        <dbReference type="Proteomes" id="UP000799302"/>
    </source>
</evidence>
<evidence type="ECO:0000256" key="5">
    <source>
        <dbReference type="ARBA" id="ARBA00023136"/>
    </source>
</evidence>
<evidence type="ECO:0000256" key="7">
    <source>
        <dbReference type="SAM" id="MobiDB-lite"/>
    </source>
</evidence>
<evidence type="ECO:0000313" key="11">
    <source>
        <dbReference type="EMBL" id="KAF2666643.1"/>
    </source>
</evidence>
<keyword evidence="6" id="KW-0325">Glycoprotein</keyword>
<accession>A0A6A6U5S8</accession>
<dbReference type="AlphaFoldDB" id="A0A6A6U5S8"/>
<evidence type="ECO:0000256" key="1">
    <source>
        <dbReference type="ARBA" id="ARBA00004167"/>
    </source>
</evidence>
<evidence type="ECO:0000259" key="10">
    <source>
        <dbReference type="PROSITE" id="PS51212"/>
    </source>
</evidence>